<keyword evidence="3" id="KW-1185">Reference proteome</keyword>
<dbReference type="eggNOG" id="KOG1716">
    <property type="taxonomic scope" value="Eukaryota"/>
</dbReference>
<reference evidence="2 3" key="1">
    <citation type="journal article" date="2007" name="Proc. Natl. Acad. Sci. U.S.A.">
        <title>The tiny eukaryote Ostreococcus provides genomic insights into the paradox of plankton speciation.</title>
        <authorList>
            <person name="Palenik B."/>
            <person name="Grimwood J."/>
            <person name="Aerts A."/>
            <person name="Rouze P."/>
            <person name="Salamov A."/>
            <person name="Putnam N."/>
            <person name="Dupont C."/>
            <person name="Jorgensen R."/>
            <person name="Derelle E."/>
            <person name="Rombauts S."/>
            <person name="Zhou K."/>
            <person name="Otillar R."/>
            <person name="Merchant S.S."/>
            <person name="Podell S."/>
            <person name="Gaasterland T."/>
            <person name="Napoli C."/>
            <person name="Gendler K."/>
            <person name="Manuell A."/>
            <person name="Tai V."/>
            <person name="Vallon O."/>
            <person name="Piganeau G."/>
            <person name="Jancek S."/>
            <person name="Heijde M."/>
            <person name="Jabbari K."/>
            <person name="Bowler C."/>
            <person name="Lohr M."/>
            <person name="Robbens S."/>
            <person name="Werner G."/>
            <person name="Dubchak I."/>
            <person name="Pazour G.J."/>
            <person name="Ren Q."/>
            <person name="Paulsen I."/>
            <person name="Delwiche C."/>
            <person name="Schmutz J."/>
            <person name="Rokhsar D."/>
            <person name="Van de Peer Y."/>
            <person name="Moreau H."/>
            <person name="Grigoriev I.V."/>
        </authorList>
    </citation>
    <scope>NUCLEOTIDE SEQUENCE [LARGE SCALE GENOMIC DNA]</scope>
    <source>
        <strain evidence="2 3">CCE9901</strain>
    </source>
</reference>
<gene>
    <name evidence="2" type="ORF">OSTLU_27876</name>
</gene>
<evidence type="ECO:0000259" key="1">
    <source>
        <dbReference type="PROSITE" id="PS50056"/>
    </source>
</evidence>
<dbReference type="RefSeq" id="XP_001421779.1">
    <property type="nucleotide sequence ID" value="XM_001421742.1"/>
</dbReference>
<dbReference type="GO" id="GO:0009734">
    <property type="term" value="P:auxin-activated signaling pathway"/>
    <property type="evidence" value="ECO:0007669"/>
    <property type="project" value="InterPro"/>
</dbReference>
<dbReference type="SUPFAM" id="SSF52799">
    <property type="entry name" value="(Phosphotyrosine protein) phosphatases II"/>
    <property type="match status" value="1"/>
</dbReference>
<dbReference type="InterPro" id="IPR020422">
    <property type="entry name" value="TYR_PHOSPHATASE_DUAL_dom"/>
</dbReference>
<dbReference type="InterPro" id="IPR000340">
    <property type="entry name" value="Dual-sp_phosphatase_cat-dom"/>
</dbReference>
<organism evidence="2 3">
    <name type="scientific">Ostreococcus lucimarinus (strain CCE9901)</name>
    <dbReference type="NCBI Taxonomy" id="436017"/>
    <lineage>
        <taxon>Eukaryota</taxon>
        <taxon>Viridiplantae</taxon>
        <taxon>Chlorophyta</taxon>
        <taxon>Mamiellophyceae</taxon>
        <taxon>Mamiellales</taxon>
        <taxon>Bathycoccaceae</taxon>
        <taxon>Ostreococcus</taxon>
    </lineage>
</organism>
<accession>A4S8J9</accession>
<dbReference type="OrthoDB" id="165342at2759"/>
<evidence type="ECO:0000313" key="3">
    <source>
        <dbReference type="Proteomes" id="UP000001568"/>
    </source>
</evidence>
<dbReference type="PANTHER" id="PTHR47244:SF1">
    <property type="entry name" value="PROTEIN-TYROSINE-PHOSPHATASE IBR5"/>
    <property type="match status" value="1"/>
</dbReference>
<dbReference type="InterPro" id="IPR029021">
    <property type="entry name" value="Prot-tyrosine_phosphatase-like"/>
</dbReference>
<dbReference type="STRING" id="436017.A4S8J9"/>
<dbReference type="Proteomes" id="UP000001568">
    <property type="component" value="Chromosome 15"/>
</dbReference>
<dbReference type="SMART" id="SM00195">
    <property type="entry name" value="DSPc"/>
    <property type="match status" value="1"/>
</dbReference>
<dbReference type="OMA" id="CYQWVKE"/>
<dbReference type="PROSITE" id="PS50056">
    <property type="entry name" value="TYR_PHOSPHATASE_2"/>
    <property type="match status" value="1"/>
</dbReference>
<dbReference type="EMBL" id="CP000595">
    <property type="protein sequence ID" value="ABP00073.1"/>
    <property type="molecule type" value="Genomic_DNA"/>
</dbReference>
<dbReference type="GO" id="GO:0033549">
    <property type="term" value="F:MAP kinase phosphatase activity"/>
    <property type="evidence" value="ECO:0007669"/>
    <property type="project" value="InterPro"/>
</dbReference>
<dbReference type="Gene3D" id="3.90.190.10">
    <property type="entry name" value="Protein tyrosine phosphatase superfamily"/>
    <property type="match status" value="1"/>
</dbReference>
<dbReference type="Pfam" id="PF00782">
    <property type="entry name" value="DSPc"/>
    <property type="match status" value="1"/>
</dbReference>
<name>A4S8J9_OSTLU</name>
<dbReference type="KEGG" id="olu:OSTLU_27876"/>
<dbReference type="HOGENOM" id="CLU_1186408_0_0_1"/>
<evidence type="ECO:0000313" key="2">
    <source>
        <dbReference type="EMBL" id="ABP00073.1"/>
    </source>
</evidence>
<dbReference type="Gramene" id="ABP00073">
    <property type="protein sequence ID" value="ABP00073"/>
    <property type="gene ID" value="OSTLU_27876"/>
</dbReference>
<dbReference type="PANTHER" id="PTHR47244">
    <property type="entry name" value="PROTEIN-TYROSINE-PHOSPHATASE IBR5"/>
    <property type="match status" value="1"/>
</dbReference>
<dbReference type="AlphaFoldDB" id="A4S8J9"/>
<sequence length="214" mass="23922">MPHVVDSDDDAPPPRAAWCRACGHDHAPGTTCGVCGHHRRVDDDLDDLPRPRLGHDEPIIEVIDKFLCLGAFEHTSKEDVLLACGIRTVMNSVPQCTPCCSSRQIDVFTAPRNANDGTKLDLGETVRKLEQLHVKAKRADEAGVPNRVLVYCMSGHSRAPSVAVAYLMYSERRKLEDAMRALERRYPRGHKGIKLKPSDLATLEEFERELYPNE</sequence>
<feature type="domain" description="Tyrosine specific protein phosphatases" evidence="1">
    <location>
        <begin position="120"/>
        <end position="187"/>
    </location>
</feature>
<protein>
    <recommendedName>
        <fullName evidence="1">Tyrosine specific protein phosphatases domain-containing protein</fullName>
    </recommendedName>
</protein>
<dbReference type="InterPro" id="IPR044212">
    <property type="entry name" value="IBR5-like"/>
</dbReference>
<dbReference type="GO" id="GO:0005634">
    <property type="term" value="C:nucleus"/>
    <property type="evidence" value="ECO:0007669"/>
    <property type="project" value="TreeGrafter"/>
</dbReference>
<dbReference type="GO" id="GO:0009738">
    <property type="term" value="P:abscisic acid-activated signaling pathway"/>
    <property type="evidence" value="ECO:0007669"/>
    <property type="project" value="InterPro"/>
</dbReference>
<dbReference type="InterPro" id="IPR000387">
    <property type="entry name" value="Tyr_Pase_dom"/>
</dbReference>
<proteinExistence type="predicted"/>
<dbReference type="GeneID" id="5005716"/>